<keyword evidence="1" id="KW-1133">Transmembrane helix</keyword>
<evidence type="ECO:0000256" key="1">
    <source>
        <dbReference type="SAM" id="Phobius"/>
    </source>
</evidence>
<dbReference type="RefSeq" id="WP_154310093.1">
    <property type="nucleotide sequence ID" value="NZ_JACSQO010000009.1"/>
</dbReference>
<protein>
    <submittedName>
        <fullName evidence="2">Uncharacterized protein</fullName>
    </submittedName>
</protein>
<feature type="transmembrane region" description="Helical" evidence="1">
    <location>
        <begin position="40"/>
        <end position="61"/>
    </location>
</feature>
<keyword evidence="3" id="KW-1185">Reference proteome</keyword>
<dbReference type="EMBL" id="JACSQO010000009">
    <property type="protein sequence ID" value="MBD7945633.1"/>
    <property type="molecule type" value="Genomic_DNA"/>
</dbReference>
<reference evidence="2 3" key="1">
    <citation type="submission" date="2020-08" db="EMBL/GenBank/DDBJ databases">
        <title>A Genomic Blueprint of the Chicken Gut Microbiome.</title>
        <authorList>
            <person name="Gilroy R."/>
            <person name="Ravi A."/>
            <person name="Getino M."/>
            <person name="Pursley I."/>
            <person name="Horton D.L."/>
            <person name="Alikhan N.-F."/>
            <person name="Baker D."/>
            <person name="Gharbi K."/>
            <person name="Hall N."/>
            <person name="Watson M."/>
            <person name="Adriaenssens E.M."/>
            <person name="Foster-Nyarko E."/>
            <person name="Jarju S."/>
            <person name="Secka A."/>
            <person name="Antonio M."/>
            <person name="Oren A."/>
            <person name="Chaudhuri R."/>
            <person name="La Ragione R.M."/>
            <person name="Hildebrand F."/>
            <person name="Pallen M.J."/>
        </authorList>
    </citation>
    <scope>NUCLEOTIDE SEQUENCE [LARGE SCALE GENOMIC DNA]</scope>
    <source>
        <strain evidence="2 3">Sa2BUA9</strain>
    </source>
</reference>
<comment type="caution">
    <text evidence="2">The sequence shown here is derived from an EMBL/GenBank/DDBJ whole genome shotgun (WGS) entry which is preliminary data.</text>
</comment>
<accession>A0ABR8RCW0</accession>
<evidence type="ECO:0000313" key="2">
    <source>
        <dbReference type="EMBL" id="MBD7945633.1"/>
    </source>
</evidence>
<organism evidence="2 3">
    <name type="scientific">Psychrobacillus faecigallinarum</name>
    <dbReference type="NCBI Taxonomy" id="2762235"/>
    <lineage>
        <taxon>Bacteria</taxon>
        <taxon>Bacillati</taxon>
        <taxon>Bacillota</taxon>
        <taxon>Bacilli</taxon>
        <taxon>Bacillales</taxon>
        <taxon>Bacillaceae</taxon>
        <taxon>Psychrobacillus</taxon>
    </lineage>
</organism>
<feature type="transmembrane region" description="Helical" evidence="1">
    <location>
        <begin position="76"/>
        <end position="98"/>
    </location>
</feature>
<keyword evidence="1" id="KW-0812">Transmembrane</keyword>
<keyword evidence="1" id="KW-0472">Membrane</keyword>
<gene>
    <name evidence="2" type="ORF">H9650_16090</name>
</gene>
<sequence>MYSFEAFSTFTLMRPVFITFLLLSVMLFIIVVLPVQRKWLTSFTISSISIVSIVACAQMLYIEGIIVDELNLGGDIVSTFMFLAITLLSLLNPIIYFVRQGKRGEKSA</sequence>
<dbReference type="Proteomes" id="UP000640786">
    <property type="component" value="Unassembled WGS sequence"/>
</dbReference>
<evidence type="ECO:0000313" key="3">
    <source>
        <dbReference type="Proteomes" id="UP000640786"/>
    </source>
</evidence>
<name>A0ABR8RCW0_9BACI</name>
<proteinExistence type="predicted"/>
<feature type="transmembrane region" description="Helical" evidence="1">
    <location>
        <begin position="12"/>
        <end position="33"/>
    </location>
</feature>